<keyword evidence="1" id="KW-0732">Signal</keyword>
<sequence length="47" mass="5624">FQSQLLVHILHHLTLHLHQVVAHLVLHPVPVRYRCYHQAHLLQVQLH</sequence>
<feature type="signal peptide" evidence="1">
    <location>
        <begin position="1"/>
        <end position="22"/>
    </location>
</feature>
<accession>A0A8S2XA20</accession>
<dbReference type="Proteomes" id="UP000681720">
    <property type="component" value="Unassembled WGS sequence"/>
</dbReference>
<evidence type="ECO:0000256" key="1">
    <source>
        <dbReference type="SAM" id="SignalP"/>
    </source>
</evidence>
<proteinExistence type="predicted"/>
<comment type="caution">
    <text evidence="2">The sequence shown here is derived from an EMBL/GenBank/DDBJ whole genome shotgun (WGS) entry which is preliminary data.</text>
</comment>
<dbReference type="AlphaFoldDB" id="A0A8S2XA20"/>
<evidence type="ECO:0000313" key="2">
    <source>
        <dbReference type="EMBL" id="CAF4486142.1"/>
    </source>
</evidence>
<evidence type="ECO:0000313" key="3">
    <source>
        <dbReference type="Proteomes" id="UP000681720"/>
    </source>
</evidence>
<feature type="non-terminal residue" evidence="2">
    <location>
        <position position="1"/>
    </location>
</feature>
<reference evidence="2" key="1">
    <citation type="submission" date="2021-02" db="EMBL/GenBank/DDBJ databases">
        <authorList>
            <person name="Nowell W R."/>
        </authorList>
    </citation>
    <scope>NUCLEOTIDE SEQUENCE</scope>
</reference>
<protein>
    <submittedName>
        <fullName evidence="2">Uncharacterized protein</fullName>
    </submittedName>
</protein>
<organism evidence="2 3">
    <name type="scientific">Rotaria magnacalcarata</name>
    <dbReference type="NCBI Taxonomy" id="392030"/>
    <lineage>
        <taxon>Eukaryota</taxon>
        <taxon>Metazoa</taxon>
        <taxon>Spiralia</taxon>
        <taxon>Gnathifera</taxon>
        <taxon>Rotifera</taxon>
        <taxon>Eurotatoria</taxon>
        <taxon>Bdelloidea</taxon>
        <taxon>Philodinida</taxon>
        <taxon>Philodinidae</taxon>
        <taxon>Rotaria</taxon>
    </lineage>
</organism>
<feature type="chain" id="PRO_5035765417" evidence="1">
    <location>
        <begin position="23"/>
        <end position="47"/>
    </location>
</feature>
<dbReference type="EMBL" id="CAJOBJ010077395">
    <property type="protein sequence ID" value="CAF4486142.1"/>
    <property type="molecule type" value="Genomic_DNA"/>
</dbReference>
<name>A0A8S2XA20_9BILA</name>
<gene>
    <name evidence="2" type="ORF">GIL414_LOCUS34038</name>
</gene>